<feature type="domain" description="Oxidoreductase molybdopterin-binding" evidence="2">
    <location>
        <begin position="222"/>
        <end position="381"/>
    </location>
</feature>
<organism evidence="3 4">
    <name type="scientific">Asanoa ferruginea</name>
    <dbReference type="NCBI Taxonomy" id="53367"/>
    <lineage>
        <taxon>Bacteria</taxon>
        <taxon>Bacillati</taxon>
        <taxon>Actinomycetota</taxon>
        <taxon>Actinomycetes</taxon>
        <taxon>Micromonosporales</taxon>
        <taxon>Micromonosporaceae</taxon>
        <taxon>Asanoa</taxon>
    </lineage>
</organism>
<dbReference type="InterPro" id="IPR014756">
    <property type="entry name" value="Ig_E-set"/>
</dbReference>
<dbReference type="Gene3D" id="3.90.420.10">
    <property type="entry name" value="Oxidoreductase, molybdopterin-binding domain"/>
    <property type="match status" value="1"/>
</dbReference>
<dbReference type="RefSeq" id="WP_409362897.1">
    <property type="nucleotide sequence ID" value="NZ_BONB01000009.1"/>
</dbReference>
<feature type="transmembrane region" description="Helical" evidence="1">
    <location>
        <begin position="116"/>
        <end position="137"/>
    </location>
</feature>
<dbReference type="GO" id="GO:0006790">
    <property type="term" value="P:sulfur compound metabolic process"/>
    <property type="evidence" value="ECO:0007669"/>
    <property type="project" value="TreeGrafter"/>
</dbReference>
<keyword evidence="1" id="KW-0472">Membrane</keyword>
<dbReference type="GO" id="GO:0043546">
    <property type="term" value="F:molybdopterin cofactor binding"/>
    <property type="evidence" value="ECO:0007669"/>
    <property type="project" value="TreeGrafter"/>
</dbReference>
<feature type="transmembrane region" description="Helical" evidence="1">
    <location>
        <begin position="92"/>
        <end position="110"/>
    </location>
</feature>
<keyword evidence="1" id="KW-1133">Transmembrane helix</keyword>
<proteinExistence type="predicted"/>
<dbReference type="InterPro" id="IPR036374">
    <property type="entry name" value="OxRdtase_Mopterin-bd_sf"/>
</dbReference>
<feature type="transmembrane region" description="Helical" evidence="1">
    <location>
        <begin position="158"/>
        <end position="181"/>
    </location>
</feature>
<dbReference type="GO" id="GO:0020037">
    <property type="term" value="F:heme binding"/>
    <property type="evidence" value="ECO:0007669"/>
    <property type="project" value="TreeGrafter"/>
</dbReference>
<dbReference type="Pfam" id="PF00174">
    <property type="entry name" value="Oxidored_molyb"/>
    <property type="match status" value="1"/>
</dbReference>
<accession>A0A3D9ZW79</accession>
<feature type="transmembrane region" description="Helical" evidence="1">
    <location>
        <begin position="66"/>
        <end position="85"/>
    </location>
</feature>
<dbReference type="InterPro" id="IPR000572">
    <property type="entry name" value="OxRdtase_Mopterin-bd_dom"/>
</dbReference>
<evidence type="ECO:0000313" key="3">
    <source>
        <dbReference type="EMBL" id="REG00875.1"/>
    </source>
</evidence>
<sequence length="502" mass="52288">MRRVMWPGFAGLASATLGVSTGQLVATAIDQRAGPLYAVGGMVIDATPAPLKEFAVRTAGTYDKPLLLAGIAAAVAIVAAVLGIVADRRRWAGLTGFAALGGLGAAAALTRPGASALGVTPALISTLVTAGVLLVMLRPARPTAEPGGRAGLLDRRAFVGGVAVAAAVVTTAGVAASSRILGGAAARTRDRVRLPRPARPAAELAPGFVTPNADFYRVDTALSVPRVDADRWTLRVKGLVDRPFELSFDDLLREPMVEEHITLNCVSNEVGGPYAGTAKWLGVPLAALLRRAGVHAGADQIVARSVDGMTIGTPTATVLDSGTMPGTQQALLCVGMNGEPLPLEHGFPARMLTPGVYGYAGSCKWITEIELATFDAFDAYWVRRGYAARAPVKTASRIDRPGPFARLAAGPVVVAGVAWAQGRGIAAVEVQVDDGEWAPATLLPEPNLDTWTQWSYRWQARSGPHSLRVRAVDRTGAVQTNERASPFPNGATGWHTVAVTAT</sequence>
<name>A0A3D9ZW79_9ACTN</name>
<dbReference type="SUPFAM" id="SSF81296">
    <property type="entry name" value="E set domains"/>
    <property type="match status" value="1"/>
</dbReference>
<comment type="caution">
    <text evidence="3">The sequence shown here is derived from an EMBL/GenBank/DDBJ whole genome shotgun (WGS) entry which is preliminary data.</text>
</comment>
<evidence type="ECO:0000259" key="2">
    <source>
        <dbReference type="Pfam" id="PF00174"/>
    </source>
</evidence>
<dbReference type="EMBL" id="QUMQ01000001">
    <property type="protein sequence ID" value="REG00875.1"/>
    <property type="molecule type" value="Genomic_DNA"/>
</dbReference>
<keyword evidence="1" id="KW-0812">Transmembrane</keyword>
<evidence type="ECO:0000256" key="1">
    <source>
        <dbReference type="SAM" id="Phobius"/>
    </source>
</evidence>
<dbReference type="Proteomes" id="UP000256913">
    <property type="component" value="Unassembled WGS sequence"/>
</dbReference>
<evidence type="ECO:0000313" key="4">
    <source>
        <dbReference type="Proteomes" id="UP000256913"/>
    </source>
</evidence>
<dbReference type="Gene3D" id="2.60.40.650">
    <property type="match status" value="1"/>
</dbReference>
<dbReference type="PANTHER" id="PTHR19372">
    <property type="entry name" value="SULFITE REDUCTASE"/>
    <property type="match status" value="1"/>
</dbReference>
<protein>
    <submittedName>
        <fullName evidence="3">DMSO/TMAO reductase YedYZ molybdopterin-dependent catalytic subunit</fullName>
    </submittedName>
</protein>
<dbReference type="SUPFAM" id="SSF56524">
    <property type="entry name" value="Oxidoreductase molybdopterin-binding domain"/>
    <property type="match status" value="1"/>
</dbReference>
<gene>
    <name evidence="3" type="ORF">DFJ67_6932</name>
</gene>
<reference evidence="3 4" key="1">
    <citation type="submission" date="2018-08" db="EMBL/GenBank/DDBJ databases">
        <title>Sequencing the genomes of 1000 actinobacteria strains.</title>
        <authorList>
            <person name="Klenk H.-P."/>
        </authorList>
    </citation>
    <scope>NUCLEOTIDE SEQUENCE [LARGE SCALE GENOMIC DNA]</scope>
    <source>
        <strain evidence="3 4">DSM 44099</strain>
    </source>
</reference>
<dbReference type="GO" id="GO:0008482">
    <property type="term" value="F:sulfite oxidase activity"/>
    <property type="evidence" value="ECO:0007669"/>
    <property type="project" value="TreeGrafter"/>
</dbReference>
<keyword evidence="4" id="KW-1185">Reference proteome</keyword>
<dbReference type="AlphaFoldDB" id="A0A3D9ZW79"/>
<dbReference type="PANTHER" id="PTHR19372:SF7">
    <property type="entry name" value="SULFITE OXIDASE, MITOCHONDRIAL"/>
    <property type="match status" value="1"/>
</dbReference>